<dbReference type="AlphaFoldDB" id="E9I409"/>
<dbReference type="HOGENOM" id="CLU_1779319_0_0_1"/>
<keyword evidence="5" id="KW-1185">Reference proteome</keyword>
<gene>
    <name evidence="4" type="ORF">DAPPUDRAFT_122361</name>
</gene>
<protein>
    <submittedName>
        <fullName evidence="4">Uncharacterized protein</fullName>
    </submittedName>
</protein>
<dbReference type="InterPro" id="IPR019775">
    <property type="entry name" value="WD40_repeat_CS"/>
</dbReference>
<dbReference type="Proteomes" id="UP000000305">
    <property type="component" value="Unassembled WGS sequence"/>
</dbReference>
<feature type="repeat" description="WD" evidence="3">
    <location>
        <begin position="71"/>
        <end position="112"/>
    </location>
</feature>
<evidence type="ECO:0000313" key="5">
    <source>
        <dbReference type="Proteomes" id="UP000000305"/>
    </source>
</evidence>
<evidence type="ECO:0000313" key="4">
    <source>
        <dbReference type="EMBL" id="EFX61271.1"/>
    </source>
</evidence>
<proteinExistence type="predicted"/>
<dbReference type="KEGG" id="dpx:DAPPUDRAFT_122361"/>
<sequence length="146" mass="16317">MHQGNLFAGYVNNNFLVEFNLETQKCSSNLQFQAEGQISTNRIVSNNAIIAGAFEDAMIRIFDRSKLVHSFEAHEESVMSLCFTNNPYELFSCGQDGMVKLWDLRKYAVAHKKKYDEAAHCITFGRNNITASGGADGVIKLFAPDL</sequence>
<dbReference type="InterPro" id="IPR001680">
    <property type="entry name" value="WD40_rpt"/>
</dbReference>
<dbReference type="PROSITE" id="PS50082">
    <property type="entry name" value="WD_REPEATS_2"/>
    <property type="match status" value="1"/>
</dbReference>
<dbReference type="InterPro" id="IPR051488">
    <property type="entry name" value="WD_repeat_striatin"/>
</dbReference>
<dbReference type="PROSITE" id="PS50294">
    <property type="entry name" value="WD_REPEATS_REGION"/>
    <property type="match status" value="1"/>
</dbReference>
<dbReference type="SMART" id="SM00320">
    <property type="entry name" value="WD40"/>
    <property type="match status" value="3"/>
</dbReference>
<keyword evidence="1 3" id="KW-0853">WD repeat</keyword>
<evidence type="ECO:0000256" key="2">
    <source>
        <dbReference type="ARBA" id="ARBA00022737"/>
    </source>
</evidence>
<evidence type="ECO:0000256" key="3">
    <source>
        <dbReference type="PROSITE-ProRule" id="PRU00221"/>
    </source>
</evidence>
<name>E9I409_DAPPU</name>
<dbReference type="PANTHER" id="PTHR15653:SF0">
    <property type="entry name" value="CONNECTOR OF KINASE TO AP-1, ISOFORM E"/>
    <property type="match status" value="1"/>
</dbReference>
<dbReference type="InterPro" id="IPR036322">
    <property type="entry name" value="WD40_repeat_dom_sf"/>
</dbReference>
<dbReference type="Pfam" id="PF00400">
    <property type="entry name" value="WD40"/>
    <property type="match status" value="1"/>
</dbReference>
<dbReference type="STRING" id="6669.E9I409"/>
<dbReference type="InParanoid" id="E9I409"/>
<dbReference type="EMBL" id="GL734848">
    <property type="protein sequence ID" value="EFX61271.1"/>
    <property type="molecule type" value="Genomic_DNA"/>
</dbReference>
<dbReference type="PANTHER" id="PTHR15653">
    <property type="entry name" value="STRIATIN"/>
    <property type="match status" value="1"/>
</dbReference>
<reference evidence="4 5" key="1">
    <citation type="journal article" date="2011" name="Science">
        <title>The ecoresponsive genome of Daphnia pulex.</title>
        <authorList>
            <person name="Colbourne J.K."/>
            <person name="Pfrender M.E."/>
            <person name="Gilbert D."/>
            <person name="Thomas W.K."/>
            <person name="Tucker A."/>
            <person name="Oakley T.H."/>
            <person name="Tokishita S."/>
            <person name="Aerts A."/>
            <person name="Arnold G.J."/>
            <person name="Basu M.K."/>
            <person name="Bauer D.J."/>
            <person name="Caceres C.E."/>
            <person name="Carmel L."/>
            <person name="Casola C."/>
            <person name="Choi J.H."/>
            <person name="Detter J.C."/>
            <person name="Dong Q."/>
            <person name="Dusheyko S."/>
            <person name="Eads B.D."/>
            <person name="Frohlich T."/>
            <person name="Geiler-Samerotte K.A."/>
            <person name="Gerlach D."/>
            <person name="Hatcher P."/>
            <person name="Jogdeo S."/>
            <person name="Krijgsveld J."/>
            <person name="Kriventseva E.V."/>
            <person name="Kultz D."/>
            <person name="Laforsch C."/>
            <person name="Lindquist E."/>
            <person name="Lopez J."/>
            <person name="Manak J.R."/>
            <person name="Muller J."/>
            <person name="Pangilinan J."/>
            <person name="Patwardhan R.P."/>
            <person name="Pitluck S."/>
            <person name="Pritham E.J."/>
            <person name="Rechtsteiner A."/>
            <person name="Rho M."/>
            <person name="Rogozin I.B."/>
            <person name="Sakarya O."/>
            <person name="Salamov A."/>
            <person name="Schaack S."/>
            <person name="Shapiro H."/>
            <person name="Shiga Y."/>
            <person name="Skalitzky C."/>
            <person name="Smith Z."/>
            <person name="Souvorov A."/>
            <person name="Sung W."/>
            <person name="Tang Z."/>
            <person name="Tsuchiya D."/>
            <person name="Tu H."/>
            <person name="Vos H."/>
            <person name="Wang M."/>
            <person name="Wolf Y.I."/>
            <person name="Yamagata H."/>
            <person name="Yamada T."/>
            <person name="Ye Y."/>
            <person name="Shaw J.R."/>
            <person name="Andrews J."/>
            <person name="Crease T.J."/>
            <person name="Tang H."/>
            <person name="Lucas S.M."/>
            <person name="Robertson H.M."/>
            <person name="Bork P."/>
            <person name="Koonin E.V."/>
            <person name="Zdobnov E.M."/>
            <person name="Grigoriev I.V."/>
            <person name="Lynch M."/>
            <person name="Boore J.L."/>
        </authorList>
    </citation>
    <scope>NUCLEOTIDE SEQUENCE [LARGE SCALE GENOMIC DNA]</scope>
</reference>
<keyword evidence="2" id="KW-0677">Repeat</keyword>
<dbReference type="PhylomeDB" id="E9I409"/>
<evidence type="ECO:0000256" key="1">
    <source>
        <dbReference type="ARBA" id="ARBA00022574"/>
    </source>
</evidence>
<accession>E9I409</accession>
<dbReference type="OrthoDB" id="2288928at2759"/>
<dbReference type="SUPFAM" id="SSF50978">
    <property type="entry name" value="WD40 repeat-like"/>
    <property type="match status" value="1"/>
</dbReference>
<dbReference type="PROSITE" id="PS00678">
    <property type="entry name" value="WD_REPEATS_1"/>
    <property type="match status" value="1"/>
</dbReference>
<dbReference type="InterPro" id="IPR015943">
    <property type="entry name" value="WD40/YVTN_repeat-like_dom_sf"/>
</dbReference>
<organism evidence="4 5">
    <name type="scientific">Daphnia pulex</name>
    <name type="common">Water flea</name>
    <dbReference type="NCBI Taxonomy" id="6669"/>
    <lineage>
        <taxon>Eukaryota</taxon>
        <taxon>Metazoa</taxon>
        <taxon>Ecdysozoa</taxon>
        <taxon>Arthropoda</taxon>
        <taxon>Crustacea</taxon>
        <taxon>Branchiopoda</taxon>
        <taxon>Diplostraca</taxon>
        <taxon>Cladocera</taxon>
        <taxon>Anomopoda</taxon>
        <taxon>Daphniidae</taxon>
        <taxon>Daphnia</taxon>
    </lineage>
</organism>
<dbReference type="eggNOG" id="KOG0642">
    <property type="taxonomic scope" value="Eukaryota"/>
</dbReference>
<dbReference type="Gene3D" id="2.130.10.10">
    <property type="entry name" value="YVTN repeat-like/Quinoprotein amine dehydrogenase"/>
    <property type="match status" value="1"/>
</dbReference>